<proteinExistence type="predicted"/>
<keyword evidence="1" id="KW-0812">Transmembrane</keyword>
<feature type="transmembrane region" description="Helical" evidence="1">
    <location>
        <begin position="12"/>
        <end position="31"/>
    </location>
</feature>
<dbReference type="EMBL" id="CADCVR010000058">
    <property type="protein sequence ID" value="CAA9498386.1"/>
    <property type="molecule type" value="Genomic_DNA"/>
</dbReference>
<accession>A0A6J4SH72</accession>
<evidence type="ECO:0000313" key="2">
    <source>
        <dbReference type="EMBL" id="CAA9498386.1"/>
    </source>
</evidence>
<dbReference type="AlphaFoldDB" id="A0A6J4SH72"/>
<gene>
    <name evidence="2" type="ORF">AVDCRST_MAG53-2255</name>
</gene>
<sequence>MRGILDFYRRNPVVLVVAVILGLAVSLLAAAGESGSIVTEVLAVGVLGLALGLAIAWNRGRRDQD</sequence>
<keyword evidence="1" id="KW-0472">Membrane</keyword>
<name>A0A6J4SH72_9ACTN</name>
<keyword evidence="1" id="KW-1133">Transmembrane helix</keyword>
<organism evidence="2">
    <name type="scientific">uncultured Solirubrobacteraceae bacterium</name>
    <dbReference type="NCBI Taxonomy" id="1162706"/>
    <lineage>
        <taxon>Bacteria</taxon>
        <taxon>Bacillati</taxon>
        <taxon>Actinomycetota</taxon>
        <taxon>Thermoleophilia</taxon>
        <taxon>Solirubrobacterales</taxon>
        <taxon>Solirubrobacteraceae</taxon>
        <taxon>environmental samples</taxon>
    </lineage>
</organism>
<reference evidence="2" key="1">
    <citation type="submission" date="2020-02" db="EMBL/GenBank/DDBJ databases">
        <authorList>
            <person name="Meier V. D."/>
        </authorList>
    </citation>
    <scope>NUCLEOTIDE SEQUENCE</scope>
    <source>
        <strain evidence="2">AVDCRST_MAG53</strain>
    </source>
</reference>
<protein>
    <submittedName>
        <fullName evidence="2">Uncharacterized protein</fullName>
    </submittedName>
</protein>
<evidence type="ECO:0000256" key="1">
    <source>
        <dbReference type="SAM" id="Phobius"/>
    </source>
</evidence>
<feature type="transmembrane region" description="Helical" evidence="1">
    <location>
        <begin position="37"/>
        <end position="57"/>
    </location>
</feature>